<feature type="region of interest" description="Disordered" evidence="4">
    <location>
        <begin position="51"/>
        <end position="77"/>
    </location>
</feature>
<evidence type="ECO:0000256" key="3">
    <source>
        <dbReference type="ARBA" id="ARBA00023163"/>
    </source>
</evidence>
<dbReference type="PROSITE" id="PS50043">
    <property type="entry name" value="HTH_LUXR_2"/>
    <property type="match status" value="1"/>
</dbReference>
<sequence length="186" mass="20191">MNQTESRCKPEGSGVGILCDREARCFGSQRRPRLMDGPRLKLRAYITAPDRGGLKGRLPRSKRVNSPYNGGGPSRKKLADAPQFTVVAGLLIPAHRASGSTVCERVVEHSHHAERRPPLVLSGRETECLLWVSRGKSSADIGQIVGLSPRTVDSYLEKACAKLGVRTRIEAVAVGVRSGLIDPEED</sequence>
<gene>
    <name evidence="6" type="ORF">GCM10009422_21930</name>
</gene>
<accession>A0ABN1H019</accession>
<evidence type="ECO:0000259" key="5">
    <source>
        <dbReference type="PROSITE" id="PS50043"/>
    </source>
</evidence>
<reference evidence="6 7" key="1">
    <citation type="journal article" date="2019" name="Int. J. Syst. Evol. Microbiol.">
        <title>The Global Catalogue of Microorganisms (GCM) 10K type strain sequencing project: providing services to taxonomists for standard genome sequencing and annotation.</title>
        <authorList>
            <consortium name="The Broad Institute Genomics Platform"/>
            <consortium name="The Broad Institute Genome Sequencing Center for Infectious Disease"/>
            <person name="Wu L."/>
            <person name="Ma J."/>
        </authorList>
    </citation>
    <scope>NUCLEOTIDE SEQUENCE [LARGE SCALE GENOMIC DNA]</scope>
    <source>
        <strain evidence="6 7">JCM 12928</strain>
    </source>
</reference>
<dbReference type="Pfam" id="PF00196">
    <property type="entry name" value="GerE"/>
    <property type="match status" value="1"/>
</dbReference>
<dbReference type="Gene3D" id="1.10.10.10">
    <property type="entry name" value="Winged helix-like DNA-binding domain superfamily/Winged helix DNA-binding domain"/>
    <property type="match status" value="1"/>
</dbReference>
<keyword evidence="2" id="KW-0238">DNA-binding</keyword>
<keyword evidence="1" id="KW-0805">Transcription regulation</keyword>
<evidence type="ECO:0000256" key="2">
    <source>
        <dbReference type="ARBA" id="ARBA00023125"/>
    </source>
</evidence>
<dbReference type="SUPFAM" id="SSF46894">
    <property type="entry name" value="C-terminal effector domain of the bipartite response regulators"/>
    <property type="match status" value="1"/>
</dbReference>
<organism evidence="6 7">
    <name type="scientific">Brevundimonas kwangchunensis</name>
    <dbReference type="NCBI Taxonomy" id="322163"/>
    <lineage>
        <taxon>Bacteria</taxon>
        <taxon>Pseudomonadati</taxon>
        <taxon>Pseudomonadota</taxon>
        <taxon>Alphaproteobacteria</taxon>
        <taxon>Caulobacterales</taxon>
        <taxon>Caulobacteraceae</taxon>
        <taxon>Brevundimonas</taxon>
    </lineage>
</organism>
<evidence type="ECO:0000256" key="1">
    <source>
        <dbReference type="ARBA" id="ARBA00023015"/>
    </source>
</evidence>
<dbReference type="CDD" id="cd06170">
    <property type="entry name" value="LuxR_C_like"/>
    <property type="match status" value="1"/>
</dbReference>
<keyword evidence="7" id="KW-1185">Reference proteome</keyword>
<evidence type="ECO:0000256" key="4">
    <source>
        <dbReference type="SAM" id="MobiDB-lite"/>
    </source>
</evidence>
<comment type="caution">
    <text evidence="6">The sequence shown here is derived from an EMBL/GenBank/DDBJ whole genome shotgun (WGS) entry which is preliminary data.</text>
</comment>
<dbReference type="SMART" id="SM00421">
    <property type="entry name" value="HTH_LUXR"/>
    <property type="match status" value="1"/>
</dbReference>
<dbReference type="PANTHER" id="PTHR44688">
    <property type="entry name" value="DNA-BINDING TRANSCRIPTIONAL ACTIVATOR DEVR_DOSR"/>
    <property type="match status" value="1"/>
</dbReference>
<dbReference type="PANTHER" id="PTHR44688:SF16">
    <property type="entry name" value="DNA-BINDING TRANSCRIPTIONAL ACTIVATOR DEVR_DOSR"/>
    <property type="match status" value="1"/>
</dbReference>
<protein>
    <recommendedName>
        <fullName evidence="5">HTH luxR-type domain-containing protein</fullName>
    </recommendedName>
</protein>
<dbReference type="InterPro" id="IPR016032">
    <property type="entry name" value="Sig_transdc_resp-reg_C-effctor"/>
</dbReference>
<feature type="domain" description="HTH luxR-type" evidence="5">
    <location>
        <begin position="114"/>
        <end position="179"/>
    </location>
</feature>
<dbReference type="InterPro" id="IPR036388">
    <property type="entry name" value="WH-like_DNA-bd_sf"/>
</dbReference>
<dbReference type="Proteomes" id="UP001501352">
    <property type="component" value="Unassembled WGS sequence"/>
</dbReference>
<evidence type="ECO:0000313" key="6">
    <source>
        <dbReference type="EMBL" id="GAA0625015.1"/>
    </source>
</evidence>
<dbReference type="EMBL" id="BAAAGA010000005">
    <property type="protein sequence ID" value="GAA0625015.1"/>
    <property type="molecule type" value="Genomic_DNA"/>
</dbReference>
<proteinExistence type="predicted"/>
<dbReference type="PRINTS" id="PR00038">
    <property type="entry name" value="HTHLUXR"/>
</dbReference>
<dbReference type="InterPro" id="IPR000792">
    <property type="entry name" value="Tscrpt_reg_LuxR_C"/>
</dbReference>
<keyword evidence="3" id="KW-0804">Transcription</keyword>
<evidence type="ECO:0000313" key="7">
    <source>
        <dbReference type="Proteomes" id="UP001501352"/>
    </source>
</evidence>
<name>A0ABN1H019_9CAUL</name>